<name>X1KEU2_9ZZZZ</name>
<evidence type="ECO:0000313" key="1">
    <source>
        <dbReference type="EMBL" id="GAI05552.1"/>
    </source>
</evidence>
<protein>
    <submittedName>
        <fullName evidence="1">Uncharacterized protein</fullName>
    </submittedName>
</protein>
<proteinExistence type="predicted"/>
<dbReference type="AlphaFoldDB" id="X1KEU2"/>
<gene>
    <name evidence="1" type="ORF">S06H3_21421</name>
</gene>
<comment type="caution">
    <text evidence="1">The sequence shown here is derived from an EMBL/GenBank/DDBJ whole genome shotgun (WGS) entry which is preliminary data.</text>
</comment>
<sequence length="50" mass="5810">MTEIQGCIHFYEAELKPPCFLNPATSALFQSTVKFLKQFEDITTRFPTLR</sequence>
<organism evidence="1">
    <name type="scientific">marine sediment metagenome</name>
    <dbReference type="NCBI Taxonomy" id="412755"/>
    <lineage>
        <taxon>unclassified sequences</taxon>
        <taxon>metagenomes</taxon>
        <taxon>ecological metagenomes</taxon>
    </lineage>
</organism>
<feature type="non-terminal residue" evidence="1">
    <location>
        <position position="50"/>
    </location>
</feature>
<dbReference type="EMBL" id="BARV01011248">
    <property type="protein sequence ID" value="GAI05552.1"/>
    <property type="molecule type" value="Genomic_DNA"/>
</dbReference>
<reference evidence="1" key="1">
    <citation type="journal article" date="2014" name="Front. Microbiol.">
        <title>High frequency of phylogenetically diverse reductive dehalogenase-homologous genes in deep subseafloor sedimentary metagenomes.</title>
        <authorList>
            <person name="Kawai M."/>
            <person name="Futagami T."/>
            <person name="Toyoda A."/>
            <person name="Takaki Y."/>
            <person name="Nishi S."/>
            <person name="Hori S."/>
            <person name="Arai W."/>
            <person name="Tsubouchi T."/>
            <person name="Morono Y."/>
            <person name="Uchiyama I."/>
            <person name="Ito T."/>
            <person name="Fujiyama A."/>
            <person name="Inagaki F."/>
            <person name="Takami H."/>
        </authorList>
    </citation>
    <scope>NUCLEOTIDE SEQUENCE</scope>
    <source>
        <strain evidence="1">Expedition CK06-06</strain>
    </source>
</reference>
<accession>X1KEU2</accession>